<reference evidence="3" key="1">
    <citation type="journal article" date="2019" name="Int. J. Syst. Evol. Microbiol.">
        <title>The Global Catalogue of Microorganisms (GCM) 10K type strain sequencing project: providing services to taxonomists for standard genome sequencing and annotation.</title>
        <authorList>
            <consortium name="The Broad Institute Genomics Platform"/>
            <consortium name="The Broad Institute Genome Sequencing Center for Infectious Disease"/>
            <person name="Wu L."/>
            <person name="Ma J."/>
        </authorList>
    </citation>
    <scope>NUCLEOTIDE SEQUENCE [LARGE SCALE GENOMIC DNA]</scope>
    <source>
        <strain evidence="3">CCUG 59778</strain>
    </source>
</reference>
<dbReference type="EMBL" id="JBHSKF010000002">
    <property type="protein sequence ID" value="MFC5286414.1"/>
    <property type="molecule type" value="Genomic_DNA"/>
</dbReference>
<organism evidence="2 3">
    <name type="scientific">Actinokineospora guangxiensis</name>
    <dbReference type="NCBI Taxonomy" id="1490288"/>
    <lineage>
        <taxon>Bacteria</taxon>
        <taxon>Bacillati</taxon>
        <taxon>Actinomycetota</taxon>
        <taxon>Actinomycetes</taxon>
        <taxon>Pseudonocardiales</taxon>
        <taxon>Pseudonocardiaceae</taxon>
        <taxon>Actinokineospora</taxon>
    </lineage>
</organism>
<sequence length="88" mass="8948">MSKTAAQVSKFVVAASALFAAFGAVFVGAAGDDSHWGAPTVADSHWGATPADSHWGFTPADSHWGATPADSHWGSAPAATVLNDSHWG</sequence>
<comment type="caution">
    <text evidence="2">The sequence shown here is derived from an EMBL/GenBank/DDBJ whole genome shotgun (WGS) entry which is preliminary data.</text>
</comment>
<evidence type="ECO:0000313" key="2">
    <source>
        <dbReference type="EMBL" id="MFC5286414.1"/>
    </source>
</evidence>
<keyword evidence="3" id="KW-1185">Reference proteome</keyword>
<feature type="chain" id="PRO_5047343003" evidence="1">
    <location>
        <begin position="30"/>
        <end position="88"/>
    </location>
</feature>
<evidence type="ECO:0000256" key="1">
    <source>
        <dbReference type="SAM" id="SignalP"/>
    </source>
</evidence>
<protein>
    <submittedName>
        <fullName evidence="2">5'-nucleotidase</fullName>
    </submittedName>
</protein>
<gene>
    <name evidence="2" type="ORF">ACFPM7_05070</name>
</gene>
<proteinExistence type="predicted"/>
<dbReference type="RefSeq" id="WP_378244322.1">
    <property type="nucleotide sequence ID" value="NZ_JBHSKF010000002.1"/>
</dbReference>
<evidence type="ECO:0000313" key="3">
    <source>
        <dbReference type="Proteomes" id="UP001596157"/>
    </source>
</evidence>
<keyword evidence="1" id="KW-0732">Signal</keyword>
<feature type="signal peptide" evidence="1">
    <location>
        <begin position="1"/>
        <end position="29"/>
    </location>
</feature>
<name>A0ABW0EKD6_9PSEU</name>
<accession>A0ABW0EKD6</accession>
<dbReference type="Proteomes" id="UP001596157">
    <property type="component" value="Unassembled WGS sequence"/>
</dbReference>